<organism evidence="2 3">
    <name type="scientific">Coemansia asiatica</name>
    <dbReference type="NCBI Taxonomy" id="1052880"/>
    <lineage>
        <taxon>Eukaryota</taxon>
        <taxon>Fungi</taxon>
        <taxon>Fungi incertae sedis</taxon>
        <taxon>Zoopagomycota</taxon>
        <taxon>Kickxellomycotina</taxon>
        <taxon>Kickxellomycetes</taxon>
        <taxon>Kickxellales</taxon>
        <taxon>Kickxellaceae</taxon>
        <taxon>Coemansia</taxon>
    </lineage>
</organism>
<dbReference type="InterPro" id="IPR029058">
    <property type="entry name" value="AB_hydrolase_fold"/>
</dbReference>
<proteinExistence type="predicted"/>
<dbReference type="PANTHER" id="PTHR47668">
    <property type="entry name" value="DIENELACTONE HYDROLASE FAMILY PROTEIN (AFU_ORTHOLOGUE AFUA_6G01940)"/>
    <property type="match status" value="1"/>
</dbReference>
<evidence type="ECO:0000313" key="3">
    <source>
        <dbReference type="Proteomes" id="UP001145021"/>
    </source>
</evidence>
<name>A0A9W8CL79_9FUNG</name>
<accession>A0A9W8CL79</accession>
<feature type="domain" description="Dienelactone hydrolase" evidence="1">
    <location>
        <begin position="32"/>
        <end position="158"/>
    </location>
</feature>
<evidence type="ECO:0000313" key="2">
    <source>
        <dbReference type="EMBL" id="KAJ1646843.1"/>
    </source>
</evidence>
<protein>
    <recommendedName>
        <fullName evidence="1">Dienelactone hydrolase domain-containing protein</fullName>
    </recommendedName>
</protein>
<dbReference type="EMBL" id="JANBOH010000047">
    <property type="protein sequence ID" value="KAJ1646843.1"/>
    <property type="molecule type" value="Genomic_DNA"/>
</dbReference>
<dbReference type="GO" id="GO:0016787">
    <property type="term" value="F:hydrolase activity"/>
    <property type="evidence" value="ECO:0007669"/>
    <property type="project" value="InterPro"/>
</dbReference>
<dbReference type="Pfam" id="PF01738">
    <property type="entry name" value="DLH"/>
    <property type="match status" value="1"/>
</dbReference>
<keyword evidence="3" id="KW-1185">Reference proteome</keyword>
<evidence type="ECO:0000259" key="1">
    <source>
        <dbReference type="Pfam" id="PF01738"/>
    </source>
</evidence>
<dbReference type="Proteomes" id="UP001145021">
    <property type="component" value="Unassembled WGS sequence"/>
</dbReference>
<dbReference type="AlphaFoldDB" id="A0A9W8CL79"/>
<dbReference type="SUPFAM" id="SSF53474">
    <property type="entry name" value="alpha/beta-Hydrolases"/>
    <property type="match status" value="1"/>
</dbReference>
<reference evidence="2" key="1">
    <citation type="submission" date="2022-07" db="EMBL/GenBank/DDBJ databases">
        <title>Phylogenomic reconstructions and comparative analyses of Kickxellomycotina fungi.</title>
        <authorList>
            <person name="Reynolds N.K."/>
            <person name="Stajich J.E."/>
            <person name="Barry K."/>
            <person name="Grigoriev I.V."/>
            <person name="Crous P."/>
            <person name="Smith M.E."/>
        </authorList>
    </citation>
    <scope>NUCLEOTIDE SEQUENCE</scope>
    <source>
        <strain evidence="2">NBRC 105413</strain>
    </source>
</reference>
<dbReference type="PANTHER" id="PTHR47668:SF1">
    <property type="entry name" value="DIENELACTONE HYDROLASE DOMAIN-CONTAINING PROTEIN-RELATED"/>
    <property type="match status" value="1"/>
</dbReference>
<dbReference type="InterPro" id="IPR002925">
    <property type="entry name" value="Dienelactn_hydro"/>
</dbReference>
<sequence>MSFITACCNTVPVKGNYTPTGTTYTNNQMTYYIVGDKGAKRGVVFVYDIFGLHPNAYQVADLLSNTGLRVIIPDLLEGRPLTENDMGKPEVFAEFRAKRGTWEYNKDKIQASVRVLHSEGTESVGTIGLCWGAKLSLVALGDAKIGVKSVALVHPSLLTTKDFASVLGPVLLLPTKDEGDFSEGFALVKSGPYGGDSYEERLMDMFHGFCGARGDFSNPDIARNVDRVIALAASFFNKTL</sequence>
<dbReference type="Gene3D" id="3.40.50.1820">
    <property type="entry name" value="alpha/beta hydrolase"/>
    <property type="match status" value="1"/>
</dbReference>
<comment type="caution">
    <text evidence="2">The sequence shown here is derived from an EMBL/GenBank/DDBJ whole genome shotgun (WGS) entry which is preliminary data.</text>
</comment>
<gene>
    <name evidence="2" type="ORF">LPJ64_001727</name>
</gene>